<dbReference type="Gene3D" id="3.30.70.1230">
    <property type="entry name" value="Nucleotide cyclase"/>
    <property type="match status" value="1"/>
</dbReference>
<dbReference type="SMART" id="SM01080">
    <property type="entry name" value="CHASE2"/>
    <property type="match status" value="1"/>
</dbReference>
<evidence type="ECO:0000256" key="8">
    <source>
        <dbReference type="SAM" id="Phobius"/>
    </source>
</evidence>
<comment type="subcellular location">
    <subcellularLocation>
        <location evidence="1">Cell envelope</location>
    </subcellularLocation>
</comment>
<evidence type="ECO:0000256" key="6">
    <source>
        <dbReference type="ARBA" id="ARBA00023136"/>
    </source>
</evidence>
<dbReference type="SUPFAM" id="SSF55073">
    <property type="entry name" value="Nucleotide cyclase"/>
    <property type="match status" value="1"/>
</dbReference>
<dbReference type="SMART" id="SM00044">
    <property type="entry name" value="CYCc"/>
    <property type="match status" value="1"/>
</dbReference>
<gene>
    <name evidence="10" type="ORF">AMJ82_08340</name>
</gene>
<reference evidence="10 11" key="1">
    <citation type="journal article" date="2015" name="Microbiome">
        <title>Genomic resolution of linkages in carbon, nitrogen, and sulfur cycling among widespread estuary sediment bacteria.</title>
        <authorList>
            <person name="Baker B.J."/>
            <person name="Lazar C.S."/>
            <person name="Teske A.P."/>
            <person name="Dick G.J."/>
        </authorList>
    </citation>
    <scope>NUCLEOTIDE SEQUENCE [LARGE SCALE GENOMIC DNA]</scope>
    <source>
        <strain evidence="10">SM23_40</strain>
    </source>
</reference>
<evidence type="ECO:0000256" key="5">
    <source>
        <dbReference type="ARBA" id="ARBA00022989"/>
    </source>
</evidence>
<dbReference type="InterPro" id="IPR050697">
    <property type="entry name" value="Adenylyl/Guanylyl_Cyclase_3/4"/>
</dbReference>
<evidence type="ECO:0000313" key="11">
    <source>
        <dbReference type="Proteomes" id="UP000051717"/>
    </source>
</evidence>
<evidence type="ECO:0000313" key="10">
    <source>
        <dbReference type="EMBL" id="KPK68389.1"/>
    </source>
</evidence>
<keyword evidence="7" id="KW-0802">TPR repeat</keyword>
<feature type="repeat" description="TPR" evidence="7">
    <location>
        <begin position="682"/>
        <end position="715"/>
    </location>
</feature>
<dbReference type="Proteomes" id="UP000051717">
    <property type="component" value="Unassembled WGS sequence"/>
</dbReference>
<sequence>MAMARGISGRVLRCVLVGTFVGTAIFLIVSLFDALYVDFERKAYDLRYWWKPALRGREGRLDDVVIVDIDERSLATLGRFQDWPRYYHAQIANYVNQGGAAAVGFDIFFIESDGLTPDQVDVFHRLRADRLAEDLRREAGLDPGRAKAVIDRVLGGIGYDAELAEVTERWGNVYHAMYLGVGEEGTPLPAWTRRFTYDMGPEGNAFFLEQRGISLPHPTLGSVAKGIGYANVWPDPDGTVRAVPLFHSYQGELFPAFGVKIAFDALGIENEDLALTSERSVAAGPLSIPVGSFGRMLIDYQGYERTFRTVSYSDVLLGQIPADYFRDKIVLIGASARGLADLRPIPFAPLFPGVEIHATIVHNIIHGDFIHRIGFVPAFLIVLGLVLATALLSGALRPLRGAFAIIGVWILYLIVSQVLFESMALWLEVVRPFYCGLGGYISVLAFRYVAEERRARFTKRAFQHYVTAAVVDRMLANPELLRLGGEKKELTVLFSDIRDFTTISEKLQPEELVHHLSEYLSVMTDLIFEHEGMLDKYVGDEIMAVYGATPPPDQHAYRACITAVRMMQKLGELQRKWESQRKPVFNIGIGVNTGDMIVGNMGSRARFDYTVTGDNVNLGSRLEGINKLYGTNIIISEFTRKELDGRLVLRELDKVRVKGKLEPVIIYELIGEGKQPPEMLELIRLHGMGMEAYKERDWVKAREYFSKVLELRPGDGPSREFTSRCDWYRTTPPPESWDGAFNIETK</sequence>
<feature type="domain" description="Guanylate cyclase" evidence="9">
    <location>
        <begin position="491"/>
        <end position="623"/>
    </location>
</feature>
<dbReference type="PROSITE" id="PS50125">
    <property type="entry name" value="GUANYLATE_CYCLASE_2"/>
    <property type="match status" value="1"/>
</dbReference>
<feature type="transmembrane region" description="Helical" evidence="8">
    <location>
        <begin position="431"/>
        <end position="450"/>
    </location>
</feature>
<keyword evidence="4 8" id="KW-0812">Transmembrane</keyword>
<keyword evidence="6 8" id="KW-0472">Membrane</keyword>
<evidence type="ECO:0000256" key="1">
    <source>
        <dbReference type="ARBA" id="ARBA00004196"/>
    </source>
</evidence>
<dbReference type="AlphaFoldDB" id="A0A0S8G629"/>
<dbReference type="GO" id="GO:0006171">
    <property type="term" value="P:cAMP biosynthetic process"/>
    <property type="evidence" value="ECO:0007669"/>
    <property type="project" value="TreeGrafter"/>
</dbReference>
<dbReference type="FunFam" id="3.30.70.1230:FF:000016">
    <property type="entry name" value="Adenylate/guanylate cyclase domain-containing protein"/>
    <property type="match status" value="1"/>
</dbReference>
<comment type="similarity">
    <text evidence="2">Belongs to the adenylyl cyclase class-3 family.</text>
</comment>
<feature type="transmembrane region" description="Helical" evidence="8">
    <location>
        <begin position="369"/>
        <end position="392"/>
    </location>
</feature>
<dbReference type="PATRIC" id="fig|1703774.3.peg.419"/>
<proteinExistence type="inferred from homology"/>
<dbReference type="EMBL" id="LJUI01000077">
    <property type="protein sequence ID" value="KPK68389.1"/>
    <property type="molecule type" value="Genomic_DNA"/>
</dbReference>
<dbReference type="InterPro" id="IPR019734">
    <property type="entry name" value="TPR_rpt"/>
</dbReference>
<dbReference type="InterPro" id="IPR001054">
    <property type="entry name" value="A/G_cyclase"/>
</dbReference>
<evidence type="ECO:0000259" key="9">
    <source>
        <dbReference type="PROSITE" id="PS50125"/>
    </source>
</evidence>
<dbReference type="GO" id="GO:0004016">
    <property type="term" value="F:adenylate cyclase activity"/>
    <property type="evidence" value="ECO:0007669"/>
    <property type="project" value="UniProtKB-ARBA"/>
</dbReference>
<evidence type="ECO:0000256" key="2">
    <source>
        <dbReference type="ARBA" id="ARBA00005381"/>
    </source>
</evidence>
<dbReference type="GO" id="GO:0030313">
    <property type="term" value="C:cell envelope"/>
    <property type="evidence" value="ECO:0007669"/>
    <property type="project" value="UniProtKB-SubCell"/>
</dbReference>
<dbReference type="Pfam" id="PF05226">
    <property type="entry name" value="CHASE2"/>
    <property type="match status" value="1"/>
</dbReference>
<dbReference type="GO" id="GO:0035556">
    <property type="term" value="P:intracellular signal transduction"/>
    <property type="evidence" value="ECO:0007669"/>
    <property type="project" value="InterPro"/>
</dbReference>
<feature type="transmembrane region" description="Helical" evidence="8">
    <location>
        <begin position="12"/>
        <end position="32"/>
    </location>
</feature>
<keyword evidence="3" id="KW-1003">Cell membrane</keyword>
<dbReference type="CDD" id="cd07302">
    <property type="entry name" value="CHD"/>
    <property type="match status" value="1"/>
</dbReference>
<protein>
    <recommendedName>
        <fullName evidence="9">Guanylate cyclase domain-containing protein</fullName>
    </recommendedName>
</protein>
<evidence type="ECO:0000256" key="7">
    <source>
        <dbReference type="PROSITE-ProRule" id="PRU00339"/>
    </source>
</evidence>
<organism evidence="10 11">
    <name type="scientific">candidate division TA06 bacterium SM23_40</name>
    <dbReference type="NCBI Taxonomy" id="1703774"/>
    <lineage>
        <taxon>Bacteria</taxon>
        <taxon>Bacteria division TA06</taxon>
    </lineage>
</organism>
<feature type="transmembrane region" description="Helical" evidence="8">
    <location>
        <begin position="399"/>
        <end position="419"/>
    </location>
</feature>
<name>A0A0S8G629_UNCT6</name>
<dbReference type="InterPro" id="IPR029787">
    <property type="entry name" value="Nucleotide_cyclase"/>
</dbReference>
<dbReference type="InterPro" id="IPR007890">
    <property type="entry name" value="CHASE2"/>
</dbReference>
<dbReference type="Pfam" id="PF00211">
    <property type="entry name" value="Guanylate_cyc"/>
    <property type="match status" value="1"/>
</dbReference>
<accession>A0A0S8G629</accession>
<keyword evidence="5 8" id="KW-1133">Transmembrane helix</keyword>
<evidence type="ECO:0000256" key="3">
    <source>
        <dbReference type="ARBA" id="ARBA00022475"/>
    </source>
</evidence>
<dbReference type="PROSITE" id="PS50005">
    <property type="entry name" value="TPR"/>
    <property type="match status" value="1"/>
</dbReference>
<dbReference type="PANTHER" id="PTHR43081:SF1">
    <property type="entry name" value="ADENYLATE CYCLASE, TERMINAL-DIFFERENTIATION SPECIFIC"/>
    <property type="match status" value="1"/>
</dbReference>
<evidence type="ECO:0000256" key="4">
    <source>
        <dbReference type="ARBA" id="ARBA00022692"/>
    </source>
</evidence>
<dbReference type="PANTHER" id="PTHR43081">
    <property type="entry name" value="ADENYLATE CYCLASE, TERMINAL-DIFFERENTIATION SPECIFIC-RELATED"/>
    <property type="match status" value="1"/>
</dbReference>
<comment type="caution">
    <text evidence="10">The sequence shown here is derived from an EMBL/GenBank/DDBJ whole genome shotgun (WGS) entry which is preliminary data.</text>
</comment>